<reference evidence="13 14" key="1">
    <citation type="journal article" date="2009" name="Nature">
        <title>The Sorghum bicolor genome and the diversification of grasses.</title>
        <authorList>
            <person name="Paterson A.H."/>
            <person name="Bowers J.E."/>
            <person name="Bruggmann R."/>
            <person name="Dubchak I."/>
            <person name="Grimwood J."/>
            <person name="Gundlach H."/>
            <person name="Haberer G."/>
            <person name="Hellsten U."/>
            <person name="Mitros T."/>
            <person name="Poliakov A."/>
            <person name="Schmutz J."/>
            <person name="Spannagl M."/>
            <person name="Tang H."/>
            <person name="Wang X."/>
            <person name="Wicker T."/>
            <person name="Bharti A.K."/>
            <person name="Chapman J."/>
            <person name="Feltus F.A."/>
            <person name="Gowik U."/>
            <person name="Grigoriev I.V."/>
            <person name="Lyons E."/>
            <person name="Maher C.A."/>
            <person name="Martis M."/>
            <person name="Narechania A."/>
            <person name="Otillar R.P."/>
            <person name="Penning B.W."/>
            <person name="Salamov A.A."/>
            <person name="Wang Y."/>
            <person name="Zhang L."/>
            <person name="Carpita N.C."/>
            <person name="Freeling M."/>
            <person name="Gingle A.R."/>
            <person name="Hash C.T."/>
            <person name="Keller B."/>
            <person name="Klein P."/>
            <person name="Kresovich S."/>
            <person name="McCann M.C."/>
            <person name="Ming R."/>
            <person name="Peterson D.G."/>
            <person name="Mehboob-ur-Rahman"/>
            <person name="Ware D."/>
            <person name="Westhoff P."/>
            <person name="Mayer K.F."/>
            <person name="Messing J."/>
            <person name="Rokhsar D.S."/>
        </authorList>
    </citation>
    <scope>NUCLEOTIDE SEQUENCE [LARGE SCALE GENOMIC DNA]</scope>
    <source>
        <strain evidence="14">cv. BTx623</strain>
    </source>
</reference>
<dbReference type="PANTHER" id="PTHR10315:SF83">
    <property type="entry name" value="RING-TYPE E3 UBIQUITIN TRANSFERASE"/>
    <property type="match status" value="1"/>
</dbReference>
<dbReference type="InterPro" id="IPR049548">
    <property type="entry name" value="Sina-like_RING"/>
</dbReference>
<dbReference type="InParanoid" id="A0A1W0VWE7"/>
<evidence type="ECO:0000259" key="12">
    <source>
        <dbReference type="PROSITE" id="PS51081"/>
    </source>
</evidence>
<keyword evidence="5" id="KW-0808">Transferase</keyword>
<protein>
    <recommendedName>
        <fullName evidence="4">RING-type E3 ubiquitin transferase</fullName>
        <ecNumber evidence="4">2.3.2.27</ecNumber>
    </recommendedName>
</protein>
<feature type="region of interest" description="Disordered" evidence="11">
    <location>
        <begin position="296"/>
        <end position="316"/>
    </location>
</feature>
<keyword evidence="14" id="KW-1185">Reference proteome</keyword>
<dbReference type="eggNOG" id="KOG3002">
    <property type="taxonomic scope" value="Eukaryota"/>
</dbReference>
<dbReference type="EC" id="2.3.2.27" evidence="4"/>
<dbReference type="AlphaFoldDB" id="A0A1W0VWE7"/>
<keyword evidence="8" id="KW-0833">Ubl conjugation pathway</keyword>
<comment type="similarity">
    <text evidence="3">Belongs to the SINA (Seven in absentia) family.</text>
</comment>
<dbReference type="GO" id="GO:0008270">
    <property type="term" value="F:zinc ion binding"/>
    <property type="evidence" value="ECO:0007669"/>
    <property type="project" value="UniProtKB-KW"/>
</dbReference>
<organism evidence="13 14">
    <name type="scientific">Sorghum bicolor</name>
    <name type="common">Sorghum</name>
    <name type="synonym">Sorghum vulgare</name>
    <dbReference type="NCBI Taxonomy" id="4558"/>
    <lineage>
        <taxon>Eukaryota</taxon>
        <taxon>Viridiplantae</taxon>
        <taxon>Streptophyta</taxon>
        <taxon>Embryophyta</taxon>
        <taxon>Tracheophyta</taxon>
        <taxon>Spermatophyta</taxon>
        <taxon>Magnoliopsida</taxon>
        <taxon>Liliopsida</taxon>
        <taxon>Poales</taxon>
        <taxon>Poaceae</taxon>
        <taxon>PACMAD clade</taxon>
        <taxon>Panicoideae</taxon>
        <taxon>Andropogonodae</taxon>
        <taxon>Andropogoneae</taxon>
        <taxon>Sorghinae</taxon>
        <taxon>Sorghum</taxon>
    </lineage>
</organism>
<reference evidence="14" key="2">
    <citation type="journal article" date="2018" name="Plant J.">
        <title>The Sorghum bicolor reference genome: improved assembly, gene annotations, a transcriptome atlas, and signatures of genome organization.</title>
        <authorList>
            <person name="McCormick R.F."/>
            <person name="Truong S.K."/>
            <person name="Sreedasyam A."/>
            <person name="Jenkins J."/>
            <person name="Shu S."/>
            <person name="Sims D."/>
            <person name="Kennedy M."/>
            <person name="Amirebrahimi M."/>
            <person name="Weers B.D."/>
            <person name="McKinley B."/>
            <person name="Mattison A."/>
            <person name="Morishige D.T."/>
            <person name="Grimwood J."/>
            <person name="Schmutz J."/>
            <person name="Mullet J.E."/>
        </authorList>
    </citation>
    <scope>NUCLEOTIDE SEQUENCE [LARGE SCALE GENOMIC DNA]</scope>
    <source>
        <strain evidence="14">cv. BTx623</strain>
    </source>
</reference>
<evidence type="ECO:0000256" key="4">
    <source>
        <dbReference type="ARBA" id="ARBA00012483"/>
    </source>
</evidence>
<comment type="catalytic activity">
    <reaction evidence="1">
        <text>S-ubiquitinyl-[E2 ubiquitin-conjugating enzyme]-L-cysteine + [acceptor protein]-L-lysine = [E2 ubiquitin-conjugating enzyme]-L-cysteine + N(6)-ubiquitinyl-[acceptor protein]-L-lysine.</text>
        <dbReference type="EC" id="2.3.2.27"/>
    </reaction>
</comment>
<dbReference type="OMA" id="QAHAQEY"/>
<dbReference type="InterPro" id="IPR013083">
    <property type="entry name" value="Znf_RING/FYVE/PHD"/>
</dbReference>
<dbReference type="EMBL" id="CM000762">
    <property type="protein sequence ID" value="OQU86426.1"/>
    <property type="molecule type" value="Genomic_DNA"/>
</dbReference>
<keyword evidence="6" id="KW-0479">Metal-binding</keyword>
<name>A0A1W0VWE7_SORBI</name>
<dbReference type="UniPathway" id="UPA00143"/>
<evidence type="ECO:0000256" key="6">
    <source>
        <dbReference type="ARBA" id="ARBA00022723"/>
    </source>
</evidence>
<dbReference type="PANTHER" id="PTHR10315">
    <property type="entry name" value="E3 UBIQUITIN PROTEIN LIGASE SIAH"/>
    <property type="match status" value="1"/>
</dbReference>
<dbReference type="Gramene" id="OQU86426">
    <property type="protein sequence ID" value="OQU86426"/>
    <property type="gene ID" value="SORBI_3003G089400"/>
</dbReference>
<dbReference type="GO" id="GO:0016567">
    <property type="term" value="P:protein ubiquitination"/>
    <property type="evidence" value="ECO:0007669"/>
    <property type="project" value="UniProtKB-UniPathway"/>
</dbReference>
<proteinExistence type="inferred from homology"/>
<keyword evidence="9" id="KW-0862">Zinc</keyword>
<dbReference type="Gene3D" id="3.30.40.10">
    <property type="entry name" value="Zinc/RING finger domain, C3HC4 (zinc finger)"/>
    <property type="match status" value="1"/>
</dbReference>
<keyword evidence="7 10" id="KW-0863">Zinc-finger</keyword>
<dbReference type="PROSITE" id="PS51081">
    <property type="entry name" value="ZF_SIAH"/>
    <property type="match status" value="1"/>
</dbReference>
<evidence type="ECO:0000256" key="1">
    <source>
        <dbReference type="ARBA" id="ARBA00000900"/>
    </source>
</evidence>
<evidence type="ECO:0000313" key="13">
    <source>
        <dbReference type="EMBL" id="OQU86426.1"/>
    </source>
</evidence>
<evidence type="ECO:0000256" key="8">
    <source>
        <dbReference type="ARBA" id="ARBA00022786"/>
    </source>
</evidence>
<dbReference type="SUPFAM" id="SSF49599">
    <property type="entry name" value="TRAF domain-like"/>
    <property type="match status" value="1"/>
</dbReference>
<feature type="domain" description="SIAH-type" evidence="12">
    <location>
        <begin position="101"/>
        <end position="160"/>
    </location>
</feature>
<dbReference type="GO" id="GO:0005737">
    <property type="term" value="C:cytoplasm"/>
    <property type="evidence" value="ECO:0000318"/>
    <property type="project" value="GO_Central"/>
</dbReference>
<evidence type="ECO:0000256" key="5">
    <source>
        <dbReference type="ARBA" id="ARBA00022679"/>
    </source>
</evidence>
<evidence type="ECO:0000313" key="14">
    <source>
        <dbReference type="Proteomes" id="UP000000768"/>
    </source>
</evidence>
<feature type="region of interest" description="Disordered" evidence="11">
    <location>
        <begin position="1"/>
        <end position="22"/>
    </location>
</feature>
<evidence type="ECO:0000256" key="10">
    <source>
        <dbReference type="PROSITE-ProRule" id="PRU00455"/>
    </source>
</evidence>
<evidence type="ECO:0000256" key="2">
    <source>
        <dbReference type="ARBA" id="ARBA00004906"/>
    </source>
</evidence>
<dbReference type="Proteomes" id="UP000000768">
    <property type="component" value="Chromosome 3"/>
</dbReference>
<evidence type="ECO:0000256" key="11">
    <source>
        <dbReference type="SAM" id="MobiDB-lite"/>
    </source>
</evidence>
<evidence type="ECO:0000256" key="7">
    <source>
        <dbReference type="ARBA" id="ARBA00022771"/>
    </source>
</evidence>
<dbReference type="GO" id="GO:0061630">
    <property type="term" value="F:ubiquitin protein ligase activity"/>
    <property type="evidence" value="ECO:0000318"/>
    <property type="project" value="GO_Central"/>
</dbReference>
<sequence>MEKEDGGGSSSSSKSTGDVDEQGESIAERIKCTIEKAVFCCDVCTKPFSPLIFQCPGGHFVCSRCRGDLPGQKCTFGFGSVRCTAAGTLARSHGMERAMESILIDCRYAEHGCTEETEYCRYDQHRLICPHAPCECPAPGCDFAGKTADELLDHLTAGTGHHKWPSTTFRYWVPFDLRIVELGTTPHVLRCSNDGQLFLVSVKPAAEPPGLLAVSLVCVQHFKPDGFQCSVSFSYSKRHRGTSTWELRRPRRFSGSWPPTDYICVVPNKESTDGPDDAGLVLTVNIACIDAVDEEDDLDDSSYDVDSDEDMTMSSS</sequence>
<comment type="pathway">
    <text evidence="2">Protein modification; protein ubiquitination.</text>
</comment>
<evidence type="ECO:0000256" key="9">
    <source>
        <dbReference type="ARBA" id="ARBA00022833"/>
    </source>
</evidence>
<accession>A0A1W0VWE7</accession>
<dbReference type="InterPro" id="IPR052088">
    <property type="entry name" value="E3_ubiquitin-ligase_SINA"/>
</dbReference>
<evidence type="ECO:0000256" key="3">
    <source>
        <dbReference type="ARBA" id="ARBA00009119"/>
    </source>
</evidence>
<gene>
    <name evidence="13" type="ORF">SORBI_3003G089400</name>
</gene>
<dbReference type="Pfam" id="PF21362">
    <property type="entry name" value="Sina_RING"/>
    <property type="match status" value="1"/>
</dbReference>
<dbReference type="InterPro" id="IPR013010">
    <property type="entry name" value="Znf_SIAH"/>
</dbReference>